<evidence type="ECO:0000313" key="3">
    <source>
        <dbReference type="Proteomes" id="UP000023842"/>
    </source>
</evidence>
<keyword evidence="3" id="KW-1185">Reference proteome</keyword>
<organism evidence="2 3">
    <name type="scientific">Ectopseudomonas composti</name>
    <dbReference type="NCBI Taxonomy" id="658457"/>
    <lineage>
        <taxon>Bacteria</taxon>
        <taxon>Pseudomonadati</taxon>
        <taxon>Pseudomonadota</taxon>
        <taxon>Gammaproteobacteria</taxon>
        <taxon>Pseudomonadales</taxon>
        <taxon>Pseudomonadaceae</taxon>
        <taxon>Ectopseudomonas</taxon>
    </lineage>
</organism>
<accession>A0ABN0S6U8</accession>
<dbReference type="RefSeq" id="WP_037004695.1">
    <property type="nucleotide sequence ID" value="NZ_JFJN01000096.1"/>
</dbReference>
<evidence type="ECO:0000259" key="1">
    <source>
        <dbReference type="Pfam" id="PF20276"/>
    </source>
</evidence>
<dbReference type="Pfam" id="PF20276">
    <property type="entry name" value="CTD1"/>
    <property type="match status" value="1"/>
</dbReference>
<dbReference type="InterPro" id="IPR046920">
    <property type="entry name" value="ABC-3C_CTD1"/>
</dbReference>
<feature type="domain" description="ABC-three component systems C-terminal" evidence="1">
    <location>
        <begin position="185"/>
        <end position="426"/>
    </location>
</feature>
<comment type="caution">
    <text evidence="2">The sequence shown here is derived from an EMBL/GenBank/DDBJ whole genome shotgun (WGS) entry which is preliminary data.</text>
</comment>
<protein>
    <recommendedName>
        <fullName evidence="1">ABC-three component systems C-terminal domain-containing protein</fullName>
    </recommendedName>
</protein>
<sequence length="477" mass="54535">MAFDASPSWSGFNYQGKIAVYYALQVINSQPVDFNFSSYSLILENTEDFEISVDGNPISFHQVKAYQKHSFSEYSEALVGISLELYKSPEANGYLHSWKAVNNKAGKSSVAESISAVFAGIVEEYQSCHEKKGETIIEQAASNKKKLDKLASIVRLALPQKSEQQLIAILQELALNNNPIIRRFHLYQYPNGSLFCDLNDVELLIKSELQTSFANRGMPITGRQIDNSFHYFLGEIDRHIIARHKNESGKPIPIPFQEILDILFTNFEDVSKDHFACEFKNIFMNKFHDYMDDEELYTLSTDQHCNLKAIQSILCELPPGNLWEHYRHFAPHKYVHPHNNMATAFEADFEGILFGLLKIFHSINSQKNFHDLPRNLLTYRSFAPRPTYYLPTVISGEYSPQKIAREILKNPHMTESLFEINKLIYRGKCIEKLPSHATEHTDPPQEIDADTRAKRTQIMESLSLISIEAAKGELNAD</sequence>
<name>A0ABN0S6U8_9GAMM</name>
<reference evidence="3" key="1">
    <citation type="journal article" date="2014" name="Genome Announc.">
        <title>Draft Genome Sequence of the algae degrading bacterium Pseudomonas mendocina AD6.</title>
        <authorList>
            <person name="Barney B.M."/>
            <person name="Lenneman E.M."/>
        </authorList>
    </citation>
    <scope>NUCLEOTIDE SEQUENCE [LARGE SCALE GENOMIC DNA]</scope>
    <source>
        <strain evidence="3">AD6</strain>
    </source>
</reference>
<dbReference type="Proteomes" id="UP000023842">
    <property type="component" value="Unassembled WGS sequence"/>
</dbReference>
<evidence type="ECO:0000313" key="2">
    <source>
        <dbReference type="EMBL" id="EZH77245.1"/>
    </source>
</evidence>
<proteinExistence type="predicted"/>
<dbReference type="EMBL" id="JFJN01000096">
    <property type="protein sequence ID" value="EZH77245.1"/>
    <property type="molecule type" value="Genomic_DNA"/>
</dbReference>
<gene>
    <name evidence="2" type="ORF">AU05_25270</name>
</gene>